<proteinExistence type="predicted"/>
<evidence type="ECO:0000313" key="2">
    <source>
        <dbReference type="Proteomes" id="UP001202180"/>
    </source>
</evidence>
<comment type="caution">
    <text evidence="1">The sequence shown here is derived from an EMBL/GenBank/DDBJ whole genome shotgun (WGS) entry which is preliminary data.</text>
</comment>
<gene>
    <name evidence="1" type="ORF">M0L20_21985</name>
</gene>
<reference evidence="1 2" key="1">
    <citation type="submission" date="2022-04" db="EMBL/GenBank/DDBJ databases">
        <title>Spirosoma sp. strain RP8 genome sequencing and assembly.</title>
        <authorList>
            <person name="Jung Y."/>
        </authorList>
    </citation>
    <scope>NUCLEOTIDE SEQUENCE [LARGE SCALE GENOMIC DNA]</scope>
    <source>
        <strain evidence="1 2">RP8</strain>
    </source>
</reference>
<dbReference type="EMBL" id="JALPRF010000003">
    <property type="protein sequence ID" value="MCK8494555.1"/>
    <property type="molecule type" value="Genomic_DNA"/>
</dbReference>
<accession>A0ABT0HSQ5</accession>
<dbReference type="RefSeq" id="WP_248479062.1">
    <property type="nucleotide sequence ID" value="NZ_JALPRF010000003.1"/>
</dbReference>
<evidence type="ECO:0000313" key="1">
    <source>
        <dbReference type="EMBL" id="MCK8494555.1"/>
    </source>
</evidence>
<keyword evidence="2" id="KW-1185">Reference proteome</keyword>
<protein>
    <recommendedName>
        <fullName evidence="3">Secreted protein</fullName>
    </recommendedName>
</protein>
<name>A0ABT0HSQ5_9BACT</name>
<dbReference type="Proteomes" id="UP001202180">
    <property type="component" value="Unassembled WGS sequence"/>
</dbReference>
<dbReference type="PROSITE" id="PS51257">
    <property type="entry name" value="PROKAR_LIPOPROTEIN"/>
    <property type="match status" value="1"/>
</dbReference>
<evidence type="ECO:0008006" key="3">
    <source>
        <dbReference type="Google" id="ProtNLM"/>
    </source>
</evidence>
<organism evidence="1 2">
    <name type="scientific">Spirosoma liriopis</name>
    <dbReference type="NCBI Taxonomy" id="2937440"/>
    <lineage>
        <taxon>Bacteria</taxon>
        <taxon>Pseudomonadati</taxon>
        <taxon>Bacteroidota</taxon>
        <taxon>Cytophagia</taxon>
        <taxon>Cytophagales</taxon>
        <taxon>Cytophagaceae</taxon>
        <taxon>Spirosoma</taxon>
    </lineage>
</organism>
<sequence>MKRLLLLTCFSVLFSCKPSSVGKLCYSCTVYTTDNPQSTIITQELCGQSEMEQYVEDMRAKPGTGLIYCVNK</sequence>